<gene>
    <name evidence="2" type="ORF">GCM10009111_25730</name>
</gene>
<evidence type="ECO:0000256" key="1">
    <source>
        <dbReference type="SAM" id="MobiDB-lite"/>
    </source>
</evidence>
<reference evidence="2 3" key="1">
    <citation type="journal article" date="2019" name="Int. J. Syst. Evol. Microbiol.">
        <title>The Global Catalogue of Microorganisms (GCM) 10K type strain sequencing project: providing services to taxonomists for standard genome sequencing and annotation.</title>
        <authorList>
            <consortium name="The Broad Institute Genomics Platform"/>
            <consortium name="The Broad Institute Genome Sequencing Center for Infectious Disease"/>
            <person name="Wu L."/>
            <person name="Ma J."/>
        </authorList>
    </citation>
    <scope>NUCLEOTIDE SEQUENCE [LARGE SCALE GENOMIC DNA]</scope>
    <source>
        <strain evidence="2 3">JCM 15608</strain>
    </source>
</reference>
<protein>
    <submittedName>
        <fullName evidence="2">Uncharacterized protein</fullName>
    </submittedName>
</protein>
<name>A0ABN1L907_9GAMM</name>
<feature type="region of interest" description="Disordered" evidence="1">
    <location>
        <begin position="328"/>
        <end position="361"/>
    </location>
</feature>
<accession>A0ABN1L907</accession>
<comment type="caution">
    <text evidence="2">The sequence shown here is derived from an EMBL/GenBank/DDBJ whole genome shotgun (WGS) entry which is preliminary data.</text>
</comment>
<proteinExistence type="predicted"/>
<organism evidence="2 3">
    <name type="scientific">Colwellia asteriadis</name>
    <dbReference type="NCBI Taxonomy" id="517723"/>
    <lineage>
        <taxon>Bacteria</taxon>
        <taxon>Pseudomonadati</taxon>
        <taxon>Pseudomonadota</taxon>
        <taxon>Gammaproteobacteria</taxon>
        <taxon>Alteromonadales</taxon>
        <taxon>Colwelliaceae</taxon>
        <taxon>Colwellia</taxon>
    </lineage>
</organism>
<dbReference type="EMBL" id="BAAAFA010000009">
    <property type="protein sequence ID" value="GAA0820383.1"/>
    <property type="molecule type" value="Genomic_DNA"/>
</dbReference>
<dbReference type="Proteomes" id="UP001500021">
    <property type="component" value="Unassembled WGS sequence"/>
</dbReference>
<sequence length="431" mass="46985">MSTSRFNALSLSTINASGTSERALYGALTTDMFFGQKSPLEIRVDKGQAQPYFTVPLPALDGISGVTQKQLLLVSCLQETANQLKALSSTMAINSIEKLIISTSILLNIPANTESESTKSESAVQEISVQESTVNIANNEQVNSVKKAWQEIALHYIKEYLPHFSDKVAFAYEHNSSLDQIINKVTNQITSQGANHSTQATTFEQPVLIINIDALLEYHSVNALHKVIDVQCTQGPEGIMPAAGATSTLLIPTHYPTIEHKKLIAIEPLCTHPQHSIKAQLTQAQFSLPSTVLHVGANSEQWTTHWYGQTNSFYHQPNNALTEPSLTQKKRAAEQSIPEQSIAGKVSAENEPTEQPLSATPAKTLTLYNQTTTLGYLGVANLSTAFASAAALLHSPIENITELWLVEHQVNSQSTNCKQAKVYKITPIADV</sequence>
<evidence type="ECO:0000313" key="2">
    <source>
        <dbReference type="EMBL" id="GAA0820383.1"/>
    </source>
</evidence>
<dbReference type="RefSeq" id="WP_343817951.1">
    <property type="nucleotide sequence ID" value="NZ_BAAAFA010000009.1"/>
</dbReference>
<evidence type="ECO:0000313" key="3">
    <source>
        <dbReference type="Proteomes" id="UP001500021"/>
    </source>
</evidence>
<keyword evidence="3" id="KW-1185">Reference proteome</keyword>